<keyword evidence="2" id="KW-0732">Signal</keyword>
<keyword evidence="3" id="KW-0813">Transport</keyword>
<sequence length="415" mass="41581">MRQSATTVADIFSRAARTALRIATVTIAAGALAACASAPPSARVSDGGSGGGGSSRAADAPTPRVDPNAPIRIALLAPTTAASRTASRIAQDLTAAAQIALSQHGPANLTMKVYDTDGTTAGAATAAGHAVREGATLILGPLTAESTASAAPVAARAGLNMISFSSDPSVAGGNVWVLGQLVGDEMRRVFGYAGSQGVGAIAVIHPNDRYGKAVAAASGAAARDAGVRVGPVLGYERSFEGIEAATKANAGSIRSSGADGVLIADHGDGLRSTASFLSYYDVSPRSFRFLGLSRWDDPNNASESPLQGGWFAAADPARHAAFTENFAMKLSRQPSPLATIGYDAVVAASDILKAAKTGGPPAFTAAAISAGVHEGATGTFRLTEDGLNRRALAVMEMTADGPAVLDPAPFAAPGA</sequence>
<dbReference type="EMBL" id="CP049056">
    <property type="protein sequence ID" value="QIE55294.1"/>
    <property type="molecule type" value="Genomic_DNA"/>
</dbReference>
<evidence type="ECO:0000256" key="4">
    <source>
        <dbReference type="SAM" id="MobiDB-lite"/>
    </source>
</evidence>
<dbReference type="RefSeq" id="WP_165096981.1">
    <property type="nucleotide sequence ID" value="NZ_CP049056.1"/>
</dbReference>
<dbReference type="GO" id="GO:0006865">
    <property type="term" value="P:amino acid transport"/>
    <property type="evidence" value="ECO:0007669"/>
    <property type="project" value="UniProtKB-KW"/>
</dbReference>
<gene>
    <name evidence="6" type="ORF">G5B40_07380</name>
</gene>
<comment type="similarity">
    <text evidence="1">Belongs to the leucine-binding protein family.</text>
</comment>
<dbReference type="PROSITE" id="PS51257">
    <property type="entry name" value="PROKAR_LIPOPROTEIN"/>
    <property type="match status" value="1"/>
</dbReference>
<feature type="domain" description="Leucine-binding protein" evidence="5">
    <location>
        <begin position="70"/>
        <end position="401"/>
    </location>
</feature>
<keyword evidence="3" id="KW-0029">Amino-acid transport</keyword>
<dbReference type="Gene3D" id="3.40.50.2300">
    <property type="match status" value="3"/>
</dbReference>
<evidence type="ECO:0000256" key="2">
    <source>
        <dbReference type="ARBA" id="ARBA00022729"/>
    </source>
</evidence>
<dbReference type="InterPro" id="IPR051010">
    <property type="entry name" value="BCAA_transport"/>
</dbReference>
<evidence type="ECO:0000313" key="6">
    <source>
        <dbReference type="EMBL" id="QIE55294.1"/>
    </source>
</evidence>
<dbReference type="AlphaFoldDB" id="A0A7L5BZJ8"/>
<proteinExistence type="inferred from homology"/>
<protein>
    <submittedName>
        <fullName evidence="6">ABC transporter substrate-binding protein</fullName>
    </submittedName>
</protein>
<feature type="region of interest" description="Disordered" evidence="4">
    <location>
        <begin position="39"/>
        <end position="66"/>
    </location>
</feature>
<accession>A0A7L5BZJ8</accession>
<organism evidence="6 7">
    <name type="scientific">Pikeienuella piscinae</name>
    <dbReference type="NCBI Taxonomy" id="2748098"/>
    <lineage>
        <taxon>Bacteria</taxon>
        <taxon>Pseudomonadati</taxon>
        <taxon>Pseudomonadota</taxon>
        <taxon>Alphaproteobacteria</taxon>
        <taxon>Rhodobacterales</taxon>
        <taxon>Paracoccaceae</taxon>
        <taxon>Pikeienuella</taxon>
    </lineage>
</organism>
<dbReference type="PANTHER" id="PTHR30483">
    <property type="entry name" value="LEUCINE-SPECIFIC-BINDING PROTEIN"/>
    <property type="match status" value="1"/>
</dbReference>
<name>A0A7L5BZJ8_9RHOB</name>
<dbReference type="SUPFAM" id="SSF53822">
    <property type="entry name" value="Periplasmic binding protein-like I"/>
    <property type="match status" value="1"/>
</dbReference>
<dbReference type="InterPro" id="IPR028081">
    <property type="entry name" value="Leu-bd"/>
</dbReference>
<dbReference type="Proteomes" id="UP000503336">
    <property type="component" value="Chromosome"/>
</dbReference>
<keyword evidence="7" id="KW-1185">Reference proteome</keyword>
<dbReference type="Pfam" id="PF13458">
    <property type="entry name" value="Peripla_BP_6"/>
    <property type="match status" value="1"/>
</dbReference>
<dbReference type="InterPro" id="IPR028082">
    <property type="entry name" value="Peripla_BP_I"/>
</dbReference>
<evidence type="ECO:0000313" key="7">
    <source>
        <dbReference type="Proteomes" id="UP000503336"/>
    </source>
</evidence>
<dbReference type="CDD" id="cd06339">
    <property type="entry name" value="PBP1_YraM_LppC_lipoprotein-like"/>
    <property type="match status" value="1"/>
</dbReference>
<evidence type="ECO:0000256" key="3">
    <source>
        <dbReference type="ARBA" id="ARBA00022970"/>
    </source>
</evidence>
<dbReference type="PANTHER" id="PTHR30483:SF6">
    <property type="entry name" value="PERIPLASMIC BINDING PROTEIN OF ABC TRANSPORTER FOR NATURAL AMINO ACIDS"/>
    <property type="match status" value="1"/>
</dbReference>
<dbReference type="KEGG" id="hdh:G5B40_07380"/>
<evidence type="ECO:0000259" key="5">
    <source>
        <dbReference type="Pfam" id="PF13458"/>
    </source>
</evidence>
<evidence type="ECO:0000256" key="1">
    <source>
        <dbReference type="ARBA" id="ARBA00010062"/>
    </source>
</evidence>
<reference evidence="6 7" key="1">
    <citation type="submission" date="2020-02" db="EMBL/GenBank/DDBJ databases">
        <title>complete genome sequence of Rhodobacteraceae bacterium.</title>
        <authorList>
            <person name="Park J."/>
            <person name="Kim Y.-S."/>
            <person name="Kim K.-H."/>
        </authorList>
    </citation>
    <scope>NUCLEOTIDE SEQUENCE [LARGE SCALE GENOMIC DNA]</scope>
    <source>
        <strain evidence="6 7">RR4-56</strain>
    </source>
</reference>